<keyword evidence="6 8" id="KW-0503">Monooxygenase</keyword>
<keyword evidence="2 7" id="KW-0349">Heme</keyword>
<gene>
    <name evidence="9" type="ORF">WKI299_LOCUS28129</name>
</gene>
<dbReference type="GO" id="GO:0016705">
    <property type="term" value="F:oxidoreductase activity, acting on paired donors, with incorporation or reduction of molecular oxygen"/>
    <property type="evidence" value="ECO:0007669"/>
    <property type="project" value="InterPro"/>
</dbReference>
<dbReference type="PANTHER" id="PTHR24291">
    <property type="entry name" value="CYTOCHROME P450 FAMILY 4"/>
    <property type="match status" value="1"/>
</dbReference>
<evidence type="ECO:0000256" key="4">
    <source>
        <dbReference type="ARBA" id="ARBA00023002"/>
    </source>
</evidence>
<dbReference type="PRINTS" id="PR00463">
    <property type="entry name" value="EP450I"/>
</dbReference>
<dbReference type="InterPro" id="IPR050196">
    <property type="entry name" value="Cytochrome_P450_Monoox"/>
</dbReference>
<organism evidence="9 10">
    <name type="scientific">Rotaria magnacalcarata</name>
    <dbReference type="NCBI Taxonomy" id="392030"/>
    <lineage>
        <taxon>Eukaryota</taxon>
        <taxon>Metazoa</taxon>
        <taxon>Spiralia</taxon>
        <taxon>Gnathifera</taxon>
        <taxon>Rotifera</taxon>
        <taxon>Eurotatoria</taxon>
        <taxon>Bdelloidea</taxon>
        <taxon>Philodinida</taxon>
        <taxon>Philodinidae</taxon>
        <taxon>Rotaria</taxon>
    </lineage>
</organism>
<keyword evidence="5 7" id="KW-0408">Iron</keyword>
<proteinExistence type="inferred from homology"/>
<dbReference type="InterPro" id="IPR036396">
    <property type="entry name" value="Cyt_P450_sf"/>
</dbReference>
<dbReference type="Proteomes" id="UP000663856">
    <property type="component" value="Unassembled WGS sequence"/>
</dbReference>
<dbReference type="GO" id="GO:0004497">
    <property type="term" value="F:monooxygenase activity"/>
    <property type="evidence" value="ECO:0007669"/>
    <property type="project" value="UniProtKB-KW"/>
</dbReference>
<feature type="binding site" description="axial binding residue" evidence="7">
    <location>
        <position position="308"/>
    </location>
    <ligand>
        <name>heme</name>
        <dbReference type="ChEBI" id="CHEBI:30413"/>
    </ligand>
    <ligandPart>
        <name>Fe</name>
        <dbReference type="ChEBI" id="CHEBI:18248"/>
    </ligandPart>
</feature>
<protein>
    <recommendedName>
        <fullName evidence="11">Cytochrome P450</fullName>
    </recommendedName>
</protein>
<dbReference type="PROSITE" id="PS00086">
    <property type="entry name" value="CYTOCHROME_P450"/>
    <property type="match status" value="1"/>
</dbReference>
<dbReference type="Pfam" id="PF00067">
    <property type="entry name" value="p450"/>
    <property type="match status" value="1"/>
</dbReference>
<dbReference type="GO" id="GO:0020037">
    <property type="term" value="F:heme binding"/>
    <property type="evidence" value="ECO:0007669"/>
    <property type="project" value="InterPro"/>
</dbReference>
<evidence type="ECO:0000256" key="5">
    <source>
        <dbReference type="ARBA" id="ARBA00023004"/>
    </source>
</evidence>
<comment type="cofactor">
    <cofactor evidence="7">
        <name>heme</name>
        <dbReference type="ChEBI" id="CHEBI:30413"/>
    </cofactor>
</comment>
<dbReference type="PANTHER" id="PTHR24291:SF50">
    <property type="entry name" value="BIFUNCTIONAL ALBAFLAVENONE MONOOXYGENASE_TERPENE SYNTHASE"/>
    <property type="match status" value="1"/>
</dbReference>
<keyword evidence="3 7" id="KW-0479">Metal-binding</keyword>
<comment type="similarity">
    <text evidence="1 8">Belongs to the cytochrome P450 family.</text>
</comment>
<keyword evidence="4 8" id="KW-0560">Oxidoreductase</keyword>
<dbReference type="InterPro" id="IPR001128">
    <property type="entry name" value="Cyt_P450"/>
</dbReference>
<reference evidence="9" key="1">
    <citation type="submission" date="2021-02" db="EMBL/GenBank/DDBJ databases">
        <authorList>
            <person name="Nowell W R."/>
        </authorList>
    </citation>
    <scope>NUCLEOTIDE SEQUENCE</scope>
</reference>
<name>A0A816WY73_9BILA</name>
<dbReference type="Gene3D" id="1.10.630.10">
    <property type="entry name" value="Cytochrome P450"/>
    <property type="match status" value="1"/>
</dbReference>
<comment type="caution">
    <text evidence="9">The sequence shown here is derived from an EMBL/GenBank/DDBJ whole genome shotgun (WGS) entry which is preliminary data.</text>
</comment>
<evidence type="ECO:0000256" key="3">
    <source>
        <dbReference type="ARBA" id="ARBA00022723"/>
    </source>
</evidence>
<dbReference type="EMBL" id="CAJNRF010012334">
    <property type="protein sequence ID" value="CAF2139877.1"/>
    <property type="molecule type" value="Genomic_DNA"/>
</dbReference>
<evidence type="ECO:0000256" key="1">
    <source>
        <dbReference type="ARBA" id="ARBA00010617"/>
    </source>
</evidence>
<evidence type="ECO:0008006" key="11">
    <source>
        <dbReference type="Google" id="ProtNLM"/>
    </source>
</evidence>
<dbReference type="AlphaFoldDB" id="A0A816WY73"/>
<evidence type="ECO:0000313" key="10">
    <source>
        <dbReference type="Proteomes" id="UP000663856"/>
    </source>
</evidence>
<evidence type="ECO:0000256" key="6">
    <source>
        <dbReference type="ARBA" id="ARBA00023033"/>
    </source>
</evidence>
<dbReference type="InterPro" id="IPR002401">
    <property type="entry name" value="Cyt_P450_E_grp-I"/>
</dbReference>
<sequence>MGLMVENVDKLLARWRRIDSTQHVHHDIVLQCRNLLLDIFGFLAFDYDLQTLNEDQGANNELTQALLEILKGFNVLLFWPNIIAHAYLKLNFRYRRAKVVMARYLHRIIEQELAESEESIAQRKRTCLIASLVASLQKDEKLEEKKSEEEKTGLSEKEILDNMLLFLEAGFETPATGVAWLIHIISKHPQVQQKIKAELMSTGGNTQELSIERLDSLVYLDRVVNEVLRLAPPVDGASRTLTADDCLPDSGTQLYKGDEVFIPLHTLAHDTRLWSIDPQLFCPERFLDEDKKRNPYAFIPFGSGHRQCVGQDLARFEMKVIAARLMQYVTFGDGGPEVNAGGHVTSLTVMPKHVGVTIQFD</sequence>
<evidence type="ECO:0000256" key="2">
    <source>
        <dbReference type="ARBA" id="ARBA00022617"/>
    </source>
</evidence>
<dbReference type="InterPro" id="IPR017972">
    <property type="entry name" value="Cyt_P450_CS"/>
</dbReference>
<evidence type="ECO:0000256" key="7">
    <source>
        <dbReference type="PIRSR" id="PIRSR602401-1"/>
    </source>
</evidence>
<evidence type="ECO:0000256" key="8">
    <source>
        <dbReference type="RuleBase" id="RU000461"/>
    </source>
</evidence>
<dbReference type="SUPFAM" id="SSF48264">
    <property type="entry name" value="Cytochrome P450"/>
    <property type="match status" value="1"/>
</dbReference>
<evidence type="ECO:0000313" key="9">
    <source>
        <dbReference type="EMBL" id="CAF2139877.1"/>
    </source>
</evidence>
<dbReference type="PRINTS" id="PR00385">
    <property type="entry name" value="P450"/>
</dbReference>
<accession>A0A816WY73</accession>
<dbReference type="GO" id="GO:0005506">
    <property type="term" value="F:iron ion binding"/>
    <property type="evidence" value="ECO:0007669"/>
    <property type="project" value="InterPro"/>
</dbReference>